<organism evidence="7 8">
    <name type="scientific">Candidula unifasciata</name>
    <dbReference type="NCBI Taxonomy" id="100452"/>
    <lineage>
        <taxon>Eukaryota</taxon>
        <taxon>Metazoa</taxon>
        <taxon>Spiralia</taxon>
        <taxon>Lophotrochozoa</taxon>
        <taxon>Mollusca</taxon>
        <taxon>Gastropoda</taxon>
        <taxon>Heterobranchia</taxon>
        <taxon>Euthyneura</taxon>
        <taxon>Panpulmonata</taxon>
        <taxon>Eupulmonata</taxon>
        <taxon>Stylommatophora</taxon>
        <taxon>Helicina</taxon>
        <taxon>Helicoidea</taxon>
        <taxon>Geomitridae</taxon>
        <taxon>Candidula</taxon>
    </lineage>
</organism>
<dbReference type="GO" id="GO:0005886">
    <property type="term" value="C:plasma membrane"/>
    <property type="evidence" value="ECO:0007669"/>
    <property type="project" value="TreeGrafter"/>
</dbReference>
<keyword evidence="8" id="KW-1185">Reference proteome</keyword>
<dbReference type="PANTHER" id="PTHR45930">
    <property type="entry name" value="G-PROTEIN COUPLED RECEPTOR 124-LIKE PROTEIN"/>
    <property type="match status" value="1"/>
</dbReference>
<proteinExistence type="inferred from homology"/>
<comment type="similarity">
    <text evidence="1">Belongs to the G-protein coupled receptor 2 family. Adhesion G-protein coupled receptor (ADGR) subfamily.</text>
</comment>
<dbReference type="SMART" id="SM00082">
    <property type="entry name" value="LRRCT"/>
    <property type="match status" value="1"/>
</dbReference>
<dbReference type="SMART" id="SM00013">
    <property type="entry name" value="LRRNT"/>
    <property type="match status" value="1"/>
</dbReference>
<reference evidence="7" key="1">
    <citation type="submission" date="2021-04" db="EMBL/GenBank/DDBJ databases">
        <authorList>
            <consortium name="Molecular Ecology Group"/>
        </authorList>
    </citation>
    <scope>NUCLEOTIDE SEQUENCE</scope>
</reference>
<evidence type="ECO:0000313" key="8">
    <source>
        <dbReference type="Proteomes" id="UP000678393"/>
    </source>
</evidence>
<keyword evidence="3" id="KW-0732">Signal</keyword>
<dbReference type="Proteomes" id="UP000678393">
    <property type="component" value="Unassembled WGS sequence"/>
</dbReference>
<keyword evidence="4" id="KW-0675">Receptor</keyword>
<protein>
    <submittedName>
        <fullName evidence="7">Uncharacterized protein</fullName>
    </submittedName>
</protein>
<evidence type="ECO:0000313" key="7">
    <source>
        <dbReference type="EMBL" id="CAG5123895.1"/>
    </source>
</evidence>
<feature type="non-terminal residue" evidence="7">
    <location>
        <position position="126"/>
    </location>
</feature>
<keyword evidence="2" id="KW-0433">Leucine-rich repeat</keyword>
<gene>
    <name evidence="7" type="ORF">CUNI_LOCUS9453</name>
</gene>
<dbReference type="InterPro" id="IPR000372">
    <property type="entry name" value="LRRNT"/>
</dbReference>
<dbReference type="InterPro" id="IPR032675">
    <property type="entry name" value="LRR_dom_sf"/>
</dbReference>
<dbReference type="Pfam" id="PF01462">
    <property type="entry name" value="LRRNT"/>
    <property type="match status" value="1"/>
</dbReference>
<sequence length="126" mass="14624">TLSNNNMTSVPANLFDNMRMLRVLRINDNKLVCDCHLAWFARWLRRNPTLALFTECHLPLHLRNAEISELQDDDFKCDATFESRHSVECMEETLCPRQCRCLDAVVDCRDKGLTQIPENIPESVTE</sequence>
<evidence type="ECO:0000256" key="4">
    <source>
        <dbReference type="ARBA" id="ARBA00023170"/>
    </source>
</evidence>
<dbReference type="SUPFAM" id="SSF52058">
    <property type="entry name" value="L domain-like"/>
    <property type="match status" value="1"/>
</dbReference>
<evidence type="ECO:0000256" key="3">
    <source>
        <dbReference type="ARBA" id="ARBA00022729"/>
    </source>
</evidence>
<comment type="caution">
    <text evidence="7">The sequence shown here is derived from an EMBL/GenBank/DDBJ whole genome shotgun (WGS) entry which is preliminary data.</text>
</comment>
<feature type="domain" description="LRRCT" evidence="6">
    <location>
        <begin position="29"/>
        <end position="78"/>
    </location>
</feature>
<accession>A0A8S3Z793</accession>
<evidence type="ECO:0000256" key="2">
    <source>
        <dbReference type="ARBA" id="ARBA00022614"/>
    </source>
</evidence>
<dbReference type="InterPro" id="IPR051963">
    <property type="entry name" value="Adhesion_GPCR_A"/>
</dbReference>
<evidence type="ECO:0000256" key="1">
    <source>
        <dbReference type="ARBA" id="ARBA00007343"/>
    </source>
</evidence>
<dbReference type="Gene3D" id="3.80.10.10">
    <property type="entry name" value="Ribonuclease Inhibitor"/>
    <property type="match status" value="2"/>
</dbReference>
<dbReference type="InterPro" id="IPR000483">
    <property type="entry name" value="Cys-rich_flank_reg_C"/>
</dbReference>
<dbReference type="EMBL" id="CAJHNH020001646">
    <property type="protein sequence ID" value="CAG5123895.1"/>
    <property type="molecule type" value="Genomic_DNA"/>
</dbReference>
<feature type="non-terminal residue" evidence="7">
    <location>
        <position position="1"/>
    </location>
</feature>
<evidence type="ECO:0000259" key="6">
    <source>
        <dbReference type="SMART" id="SM00082"/>
    </source>
</evidence>
<dbReference type="AlphaFoldDB" id="A0A8S3Z793"/>
<feature type="domain" description="LRRNT" evidence="5">
    <location>
        <begin position="94"/>
        <end position="126"/>
    </location>
</feature>
<dbReference type="GO" id="GO:0007166">
    <property type="term" value="P:cell surface receptor signaling pathway"/>
    <property type="evidence" value="ECO:0007669"/>
    <property type="project" value="TreeGrafter"/>
</dbReference>
<dbReference type="PANTHER" id="PTHR45930:SF4">
    <property type="entry name" value="ADHESION G PROTEIN-COUPLED RECEPTOR A3"/>
    <property type="match status" value="1"/>
</dbReference>
<evidence type="ECO:0000259" key="5">
    <source>
        <dbReference type="SMART" id="SM00013"/>
    </source>
</evidence>
<dbReference type="OrthoDB" id="6146618at2759"/>
<name>A0A8S3Z793_9EUPU</name>